<dbReference type="OrthoDB" id="9451547at2759"/>
<proteinExistence type="predicted"/>
<evidence type="ECO:0000256" key="2">
    <source>
        <dbReference type="SAM" id="SignalP"/>
    </source>
</evidence>
<dbReference type="Proteomes" id="UP000567179">
    <property type="component" value="Unassembled WGS sequence"/>
</dbReference>
<evidence type="ECO:0000256" key="1">
    <source>
        <dbReference type="SAM" id="Phobius"/>
    </source>
</evidence>
<dbReference type="PANTHER" id="PTHR35043">
    <property type="entry name" value="TRANSCRIPTION FACTOR DOMAIN-CONTAINING PROTEIN"/>
    <property type="match status" value="1"/>
</dbReference>
<dbReference type="EMBL" id="JAACJJ010000031">
    <property type="protein sequence ID" value="KAF5318162.1"/>
    <property type="molecule type" value="Genomic_DNA"/>
</dbReference>
<comment type="caution">
    <text evidence="3">The sequence shown here is derived from an EMBL/GenBank/DDBJ whole genome shotgun (WGS) entry which is preliminary data.</text>
</comment>
<evidence type="ECO:0000313" key="4">
    <source>
        <dbReference type="Proteomes" id="UP000567179"/>
    </source>
</evidence>
<name>A0A8H5EZP7_9AGAR</name>
<feature type="signal peptide" evidence="2">
    <location>
        <begin position="1"/>
        <end position="16"/>
    </location>
</feature>
<gene>
    <name evidence="3" type="ORF">D9619_012231</name>
</gene>
<keyword evidence="2" id="KW-0732">Signal</keyword>
<feature type="chain" id="PRO_5034273600" evidence="2">
    <location>
        <begin position="17"/>
        <end position="281"/>
    </location>
</feature>
<dbReference type="AlphaFoldDB" id="A0A8H5EZP7"/>
<organism evidence="3 4">
    <name type="scientific">Psilocybe cf. subviscida</name>
    <dbReference type="NCBI Taxonomy" id="2480587"/>
    <lineage>
        <taxon>Eukaryota</taxon>
        <taxon>Fungi</taxon>
        <taxon>Dikarya</taxon>
        <taxon>Basidiomycota</taxon>
        <taxon>Agaricomycotina</taxon>
        <taxon>Agaricomycetes</taxon>
        <taxon>Agaricomycetidae</taxon>
        <taxon>Agaricales</taxon>
        <taxon>Agaricineae</taxon>
        <taxon>Strophariaceae</taxon>
        <taxon>Psilocybe</taxon>
    </lineage>
</organism>
<keyword evidence="1" id="KW-0472">Membrane</keyword>
<keyword evidence="1" id="KW-0812">Transmembrane</keyword>
<protein>
    <submittedName>
        <fullName evidence="3">Uncharacterized protein</fullName>
    </submittedName>
</protein>
<reference evidence="3 4" key="1">
    <citation type="journal article" date="2020" name="ISME J.">
        <title>Uncovering the hidden diversity of litter-decomposition mechanisms in mushroom-forming fungi.</title>
        <authorList>
            <person name="Floudas D."/>
            <person name="Bentzer J."/>
            <person name="Ahren D."/>
            <person name="Johansson T."/>
            <person name="Persson P."/>
            <person name="Tunlid A."/>
        </authorList>
    </citation>
    <scope>NUCLEOTIDE SEQUENCE [LARGE SCALE GENOMIC DNA]</scope>
    <source>
        <strain evidence="3 4">CBS 101986</strain>
    </source>
</reference>
<dbReference type="PANTHER" id="PTHR35043:SF7">
    <property type="entry name" value="TRANSCRIPTION FACTOR DOMAIN-CONTAINING PROTEIN"/>
    <property type="match status" value="1"/>
</dbReference>
<feature type="transmembrane region" description="Helical" evidence="1">
    <location>
        <begin position="156"/>
        <end position="174"/>
    </location>
</feature>
<feature type="transmembrane region" description="Helical" evidence="1">
    <location>
        <begin position="118"/>
        <end position="136"/>
    </location>
</feature>
<sequence length="281" mass="31371">MLILLLGVLYDSRVTARPLISSVVQTTPLLSRATSNATTTCTFNGSNYSVVSPFATMAACESIMLDVAAAMHVSSNDRSITDIVWSCVATVFACTWVSLHPNIPHPDATDWDICRHRFFMMLCGLIAPEFIVLLALREWLGARTLVKRMKEKKISGFTMVHGYFMLMGGFMLHLNGARVSVIDDCNDLAHLILDCNVTLPTAEEIRDRSKGDGLSKAFVVGQCGWFILQLLSRWINRLAITEIEIVTLAFAALNGIIYFLWWKKPLNVRYGVQVTFQMQGK</sequence>
<keyword evidence="4" id="KW-1185">Reference proteome</keyword>
<evidence type="ECO:0000313" key="3">
    <source>
        <dbReference type="EMBL" id="KAF5318162.1"/>
    </source>
</evidence>
<feature type="transmembrane region" description="Helical" evidence="1">
    <location>
        <begin position="243"/>
        <end position="261"/>
    </location>
</feature>
<accession>A0A8H5EZP7</accession>
<keyword evidence="1" id="KW-1133">Transmembrane helix</keyword>